<reference evidence="2" key="1">
    <citation type="submission" date="2021-01" db="EMBL/GenBank/DDBJ databases">
        <title>Chromosome-level genome assembly of a human fungal pathogen reveals clustering of transcriptionally co-regulated genes.</title>
        <authorList>
            <person name="Voorhies M."/>
            <person name="Cohen S."/>
            <person name="Shea T.P."/>
            <person name="Petrus S."/>
            <person name="Munoz J.F."/>
            <person name="Poplawski S."/>
            <person name="Goldman W.E."/>
            <person name="Michael T."/>
            <person name="Cuomo C.A."/>
            <person name="Sil A."/>
            <person name="Beyhan S."/>
        </authorList>
    </citation>
    <scope>NUCLEOTIDE SEQUENCE</scope>
    <source>
        <strain evidence="2">H88</strain>
    </source>
</reference>
<dbReference type="EMBL" id="CP069103">
    <property type="protein sequence ID" value="QSS50883.1"/>
    <property type="molecule type" value="Genomic_DNA"/>
</dbReference>
<name>A0A8A1LE08_AJEC8</name>
<dbReference type="Proteomes" id="UP000663419">
    <property type="component" value="Chromosome 2"/>
</dbReference>
<proteinExistence type="predicted"/>
<evidence type="ECO:0000256" key="1">
    <source>
        <dbReference type="SAM" id="MobiDB-lite"/>
    </source>
</evidence>
<feature type="region of interest" description="Disordered" evidence="1">
    <location>
        <begin position="1"/>
        <end position="63"/>
    </location>
</feature>
<organism evidence="2 3">
    <name type="scientific">Ajellomyces capsulatus (strain H88)</name>
    <name type="common">Darling's disease fungus</name>
    <name type="synonym">Histoplasma capsulatum</name>
    <dbReference type="NCBI Taxonomy" id="544711"/>
    <lineage>
        <taxon>Eukaryota</taxon>
        <taxon>Fungi</taxon>
        <taxon>Dikarya</taxon>
        <taxon>Ascomycota</taxon>
        <taxon>Pezizomycotina</taxon>
        <taxon>Eurotiomycetes</taxon>
        <taxon>Eurotiomycetidae</taxon>
        <taxon>Onygenales</taxon>
        <taxon>Ajellomycetaceae</taxon>
        <taxon>Histoplasma</taxon>
    </lineage>
</organism>
<gene>
    <name evidence="2" type="ORF">I7I53_06062</name>
</gene>
<protein>
    <submittedName>
        <fullName evidence="2">Uncharacterized protein</fullName>
    </submittedName>
</protein>
<sequence length="63" mass="7270">MRRYDREQIPSSAPSAHHDPGIERNLAPQPKKKRKKEKKEKKTLPETTIGDSAIQDMCCPREI</sequence>
<dbReference type="AlphaFoldDB" id="A0A8A1LE08"/>
<evidence type="ECO:0000313" key="2">
    <source>
        <dbReference type="EMBL" id="QSS50883.1"/>
    </source>
</evidence>
<dbReference type="VEuPathDB" id="FungiDB:I7I53_06062"/>
<evidence type="ECO:0000313" key="3">
    <source>
        <dbReference type="Proteomes" id="UP000663419"/>
    </source>
</evidence>
<accession>A0A8A1LE08</accession>
<feature type="compositionally biased region" description="Basic residues" evidence="1">
    <location>
        <begin position="30"/>
        <end position="41"/>
    </location>
</feature>